<keyword evidence="11" id="KW-0503">Monooxygenase</keyword>
<keyword evidence="5" id="KW-0349">Heme</keyword>
<dbReference type="AlphaFoldDB" id="A0AAD5YTI7"/>
<dbReference type="Gene3D" id="1.10.630.10">
    <property type="entry name" value="Cytochrome P450"/>
    <property type="match status" value="1"/>
</dbReference>
<name>A0AAD5YTI7_9AGAR</name>
<dbReference type="Proteomes" id="UP001213000">
    <property type="component" value="Unassembled WGS sequence"/>
</dbReference>
<comment type="pathway">
    <text evidence="3">Secondary metabolite biosynthesis; terpenoid biosynthesis.</text>
</comment>
<dbReference type="PANTHER" id="PTHR24305:SF166">
    <property type="entry name" value="CYTOCHROME P450 12A4, MITOCHONDRIAL-RELATED"/>
    <property type="match status" value="1"/>
</dbReference>
<accession>A0AAD5YTI7</accession>
<evidence type="ECO:0000256" key="10">
    <source>
        <dbReference type="ARBA" id="ARBA00023004"/>
    </source>
</evidence>
<dbReference type="GO" id="GO:0016705">
    <property type="term" value="F:oxidoreductase activity, acting on paired donors, with incorporation or reduction of molecular oxygen"/>
    <property type="evidence" value="ECO:0007669"/>
    <property type="project" value="InterPro"/>
</dbReference>
<organism evidence="13 14">
    <name type="scientific">Leucocoprinus birnbaumii</name>
    <dbReference type="NCBI Taxonomy" id="56174"/>
    <lineage>
        <taxon>Eukaryota</taxon>
        <taxon>Fungi</taxon>
        <taxon>Dikarya</taxon>
        <taxon>Basidiomycota</taxon>
        <taxon>Agaricomycotina</taxon>
        <taxon>Agaricomycetes</taxon>
        <taxon>Agaricomycetidae</taxon>
        <taxon>Agaricales</taxon>
        <taxon>Agaricineae</taxon>
        <taxon>Agaricaceae</taxon>
        <taxon>Leucocoprinus</taxon>
    </lineage>
</organism>
<evidence type="ECO:0008006" key="15">
    <source>
        <dbReference type="Google" id="ProtNLM"/>
    </source>
</evidence>
<keyword evidence="9" id="KW-0560">Oxidoreductase</keyword>
<evidence type="ECO:0000256" key="11">
    <source>
        <dbReference type="ARBA" id="ARBA00023033"/>
    </source>
</evidence>
<evidence type="ECO:0000256" key="6">
    <source>
        <dbReference type="ARBA" id="ARBA00022692"/>
    </source>
</evidence>
<evidence type="ECO:0000256" key="8">
    <source>
        <dbReference type="ARBA" id="ARBA00022989"/>
    </source>
</evidence>
<evidence type="ECO:0000256" key="2">
    <source>
        <dbReference type="ARBA" id="ARBA00004370"/>
    </source>
</evidence>
<dbReference type="InterPro" id="IPR036396">
    <property type="entry name" value="Cyt_P450_sf"/>
</dbReference>
<keyword evidence="8" id="KW-1133">Transmembrane helix</keyword>
<reference evidence="13" key="1">
    <citation type="submission" date="2022-07" db="EMBL/GenBank/DDBJ databases">
        <title>Genome Sequence of Leucocoprinus birnbaumii.</title>
        <authorList>
            <person name="Buettner E."/>
        </authorList>
    </citation>
    <scope>NUCLEOTIDE SEQUENCE</scope>
    <source>
        <strain evidence="13">VT141</strain>
    </source>
</reference>
<evidence type="ECO:0000313" key="14">
    <source>
        <dbReference type="Proteomes" id="UP001213000"/>
    </source>
</evidence>
<dbReference type="SUPFAM" id="SSF48264">
    <property type="entry name" value="Cytochrome P450"/>
    <property type="match status" value="1"/>
</dbReference>
<evidence type="ECO:0000256" key="5">
    <source>
        <dbReference type="ARBA" id="ARBA00022617"/>
    </source>
</evidence>
<dbReference type="PANTHER" id="PTHR24305">
    <property type="entry name" value="CYTOCHROME P450"/>
    <property type="match status" value="1"/>
</dbReference>
<dbReference type="GO" id="GO:0020037">
    <property type="term" value="F:heme binding"/>
    <property type="evidence" value="ECO:0007669"/>
    <property type="project" value="InterPro"/>
</dbReference>
<comment type="subcellular location">
    <subcellularLocation>
        <location evidence="2">Membrane</location>
    </subcellularLocation>
</comment>
<keyword evidence="6" id="KW-0812">Transmembrane</keyword>
<evidence type="ECO:0000256" key="4">
    <source>
        <dbReference type="ARBA" id="ARBA00010617"/>
    </source>
</evidence>
<keyword evidence="12" id="KW-0472">Membrane</keyword>
<evidence type="ECO:0000256" key="1">
    <source>
        <dbReference type="ARBA" id="ARBA00001971"/>
    </source>
</evidence>
<protein>
    <recommendedName>
        <fullName evidence="15">Cytochrome P450</fullName>
    </recommendedName>
</protein>
<gene>
    <name evidence="13" type="ORF">NP233_g8668</name>
</gene>
<dbReference type="GO" id="GO:0004497">
    <property type="term" value="F:monooxygenase activity"/>
    <property type="evidence" value="ECO:0007669"/>
    <property type="project" value="UniProtKB-KW"/>
</dbReference>
<comment type="cofactor">
    <cofactor evidence="1">
        <name>heme</name>
        <dbReference type="ChEBI" id="CHEBI:30413"/>
    </cofactor>
</comment>
<evidence type="ECO:0000256" key="9">
    <source>
        <dbReference type="ARBA" id="ARBA00023002"/>
    </source>
</evidence>
<comment type="similarity">
    <text evidence="4">Belongs to the cytochrome P450 family.</text>
</comment>
<dbReference type="GO" id="GO:0016020">
    <property type="term" value="C:membrane"/>
    <property type="evidence" value="ECO:0007669"/>
    <property type="project" value="UniProtKB-SubCell"/>
</dbReference>
<dbReference type="Pfam" id="PF00067">
    <property type="entry name" value="p450"/>
    <property type="match status" value="1"/>
</dbReference>
<evidence type="ECO:0000256" key="3">
    <source>
        <dbReference type="ARBA" id="ARBA00004721"/>
    </source>
</evidence>
<dbReference type="InterPro" id="IPR001128">
    <property type="entry name" value="Cyt_P450"/>
</dbReference>
<dbReference type="InterPro" id="IPR050121">
    <property type="entry name" value="Cytochrome_P450_monoxygenase"/>
</dbReference>
<keyword evidence="14" id="KW-1185">Reference proteome</keyword>
<keyword evidence="7" id="KW-0479">Metal-binding</keyword>
<comment type="caution">
    <text evidence="13">The sequence shown here is derived from an EMBL/GenBank/DDBJ whole genome shotgun (WGS) entry which is preliminary data.</text>
</comment>
<evidence type="ECO:0000256" key="12">
    <source>
        <dbReference type="ARBA" id="ARBA00023136"/>
    </source>
</evidence>
<dbReference type="GO" id="GO:0005506">
    <property type="term" value="F:iron ion binding"/>
    <property type="evidence" value="ECO:0007669"/>
    <property type="project" value="InterPro"/>
</dbReference>
<proteinExistence type="inferred from homology"/>
<dbReference type="EMBL" id="JANIEX010000716">
    <property type="protein sequence ID" value="KAJ3563861.1"/>
    <property type="molecule type" value="Genomic_DNA"/>
</dbReference>
<evidence type="ECO:0000313" key="13">
    <source>
        <dbReference type="EMBL" id="KAJ3563861.1"/>
    </source>
</evidence>
<sequence>MQMSSANRRPEHMMSERLSATEYSTQDHTHKNQRRVILRDIWSYKLKSGEEVIDGFAWLGKATLGVFGEAGEITSLVGRPPHLIYMSSLGFPYHFSALSGDPDHKGELYDTLAKMFDKIGAKSSLVPFLRGAFPTLSQWLPERQDNEAHEAGEVMYTIDRKLLEERKRDTSSSLEDDQGSRKDLLSVLVQSNVSEGVLNHLWMDDESVIAQVPTSIIAGHETTSTAMSRAVYCLTKHKSVQEKLRDEILIVPTDEPTVDQLNCLCYLEAAVRESLRLYAPASTTNRVAAEDVTVSLDNPVADVKGKNHDRIRIAKGPQTVVISPHLINTSKEIWGGDPSEFNPERWNSIPYAESVPGLWGTSQHFLPALNLALGTDLL</sequence>
<keyword evidence="10" id="KW-0408">Iron</keyword>
<evidence type="ECO:0000256" key="7">
    <source>
        <dbReference type="ARBA" id="ARBA00022723"/>
    </source>
</evidence>